<dbReference type="GO" id="GO:0008233">
    <property type="term" value="F:peptidase activity"/>
    <property type="evidence" value="ECO:0007669"/>
    <property type="project" value="UniProtKB-KW"/>
</dbReference>
<dbReference type="EMBL" id="QGGI01000009">
    <property type="protein sequence ID" value="PWJ92190.1"/>
    <property type="molecule type" value="Genomic_DNA"/>
</dbReference>
<proteinExistence type="predicted"/>
<dbReference type="PANTHER" id="PTHR30217:SF10">
    <property type="entry name" value="23S RRNA 5-HYDROXYCYTIDINE C2501 SYNTHASE"/>
    <property type="match status" value="1"/>
</dbReference>
<dbReference type="PROSITE" id="PS01276">
    <property type="entry name" value="PEPTIDASE_U32"/>
    <property type="match status" value="1"/>
</dbReference>
<comment type="caution">
    <text evidence="2">The sequence shown here is derived from an EMBL/GenBank/DDBJ whole genome shotgun (WGS) entry which is preliminary data.</text>
</comment>
<evidence type="ECO:0000313" key="2">
    <source>
        <dbReference type="EMBL" id="PWJ92190.1"/>
    </source>
</evidence>
<dbReference type="AlphaFoldDB" id="A0AA45C6M2"/>
<sequence>MKVELLAPAGNFESMKAAFSNGADAVYLGGKSFNARSSANNFDDDELKMAINYAHLRDKKVHITFNTLINDFEIDKAIKYLDYIYSINADAIIVQDTTIAYIIKNRYPDLPIHASTQMSVHNTQTAKLLKEAGFTRIIPARETSLRDIENIINNVDIEIETFIHGALCVSYSGQCLMSSLIGGRSGNRGKCAQPCRMQYSLVKLKEDKIIKDAYILSTRDLNTIDKIPQLIKSGIKSFKIEGRMKKPQYVATVVNAYRKAIDSYYENTNKLSNKDIEDITQIFNRTFTKGYTFNEYGNEIVNTNRPDNRGLELGRTISYDSYKKLLKIKLIRELNLKDGIEVIDPINTNKGTRIDKIYIDDKEVQNAQKDEIVEIPFKFFMDKNLIINKTYDEKLNDKAKKSYDEDLKVPLNIEMTIIKNNPIELILKYKNLKINQKSDFIVEKSEKKPTSKENIEKNISKLGNTPYFANSIIIKGDEDIFIPISKINELRRNAIEELDKKRLSYSKEIKNFNLIKKSRSENALELNMSIINPEQFINNDRGNTYLYNFKNYNLKENTIPAYSRITENDEIEEIKKQNINSDKIMVGNPGLINIFKNKQIILDYSFNIFNSYSHKIWNNENIKKITLSPEMNIYQMQRFVENTDIDYEVIIYGRIPAMISKYCAISSQSGPDKPKCNLCKESDYSLIDKKYYEFPIITDLKCRMHVLNSFPLNLYNKINEMKEKGIKKYRLFFTNEKKSEIEKTYSLFSDLIFNENYNLEYEEEILASTTKGHYFSDI</sequence>
<dbReference type="Proteomes" id="UP000245921">
    <property type="component" value="Unassembled WGS sequence"/>
</dbReference>
<keyword evidence="2" id="KW-0645">Protease</keyword>
<reference evidence="2 3" key="1">
    <citation type="submission" date="2018-05" db="EMBL/GenBank/DDBJ databases">
        <title>Genomic Encyclopedia of Type Strains, Phase IV (KMG-IV): sequencing the most valuable type-strain genomes for metagenomic binning, comparative biology and taxonomic classification.</title>
        <authorList>
            <person name="Goeker M."/>
        </authorList>
    </citation>
    <scope>NUCLEOTIDE SEQUENCE [LARGE SCALE GENOMIC DNA]</scope>
    <source>
        <strain evidence="2 3">DSM 24906</strain>
    </source>
</reference>
<dbReference type="InterPro" id="IPR051454">
    <property type="entry name" value="RNA/ubiquinone_mod_enzymes"/>
</dbReference>
<protein>
    <submittedName>
        <fullName evidence="2">Protease</fullName>
    </submittedName>
</protein>
<dbReference type="InterPro" id="IPR001539">
    <property type="entry name" value="Peptidase_U32"/>
</dbReference>
<keyword evidence="3" id="KW-1185">Reference proteome</keyword>
<dbReference type="PANTHER" id="PTHR30217">
    <property type="entry name" value="PEPTIDASE U32 FAMILY"/>
    <property type="match status" value="1"/>
</dbReference>
<feature type="domain" description="Peptidase U32 collagenase" evidence="1">
    <location>
        <begin position="387"/>
        <end position="503"/>
    </location>
</feature>
<keyword evidence="2" id="KW-0378">Hydrolase</keyword>
<dbReference type="InterPro" id="IPR020988">
    <property type="entry name" value="Pept_U32_collagenase"/>
</dbReference>
<dbReference type="Pfam" id="PF01136">
    <property type="entry name" value="Peptidase_U32"/>
    <property type="match status" value="2"/>
</dbReference>
<name>A0AA45C6M2_9BACT</name>
<dbReference type="Pfam" id="PF12392">
    <property type="entry name" value="DUF3656"/>
    <property type="match status" value="1"/>
</dbReference>
<evidence type="ECO:0000259" key="1">
    <source>
        <dbReference type="Pfam" id="PF12392"/>
    </source>
</evidence>
<accession>A0AA45C6M2</accession>
<dbReference type="RefSeq" id="WP_109604913.1">
    <property type="nucleotide sequence ID" value="NZ_JAMHJO010000009.1"/>
</dbReference>
<evidence type="ECO:0000313" key="3">
    <source>
        <dbReference type="Proteomes" id="UP000245921"/>
    </source>
</evidence>
<gene>
    <name evidence="2" type="ORF">C7380_10973</name>
</gene>
<dbReference type="GO" id="GO:0006508">
    <property type="term" value="P:proteolysis"/>
    <property type="evidence" value="ECO:0007669"/>
    <property type="project" value="UniProtKB-KW"/>
</dbReference>
<organism evidence="2 3">
    <name type="scientific">Oceanotoga teriensis</name>
    <dbReference type="NCBI Taxonomy" id="515440"/>
    <lineage>
        <taxon>Bacteria</taxon>
        <taxon>Thermotogati</taxon>
        <taxon>Thermotogota</taxon>
        <taxon>Thermotogae</taxon>
        <taxon>Petrotogales</taxon>
        <taxon>Petrotogaceae</taxon>
        <taxon>Oceanotoga</taxon>
    </lineage>
</organism>